<sequence>MLSIDEYKEYVREHVLDYLPEEYSNAKLEFELALKNNDVRRETLLINNGSVIIPTIYLDQYYKFYKDGDSIDNTLKLMSKHYLDAAKDDDINFISKDYFNFENLKDKIVPVLCNAKKNADRLKFAPHELYSNDLAITYKIIVKDFKNDEKGVASIHINNNHMSLIGINYETLKKTAEANFESHYKPTFKSMHDVLKDMFINSMSDSGMEPAIAEMMFNDEYGRLSNDSVIPMYVLSSANGYDGSVCITSQKVMDEISEKLEGDFMIIPSSIHEVIIIPLKDNKMMDSEEINAMINEINESCVENTDYLSDHVYKYDSEKKLVLEWNSRENYVKSMDDRNIGNRGKSI</sequence>
<dbReference type="RefSeq" id="WP_078765208.1">
    <property type="nucleotide sequence ID" value="NZ_FUXZ01000003.1"/>
</dbReference>
<dbReference type="Proteomes" id="UP000190814">
    <property type="component" value="Unassembled WGS sequence"/>
</dbReference>
<protein>
    <submittedName>
        <fullName evidence="1">Uncharacterized protein</fullName>
    </submittedName>
</protein>
<evidence type="ECO:0000313" key="1">
    <source>
        <dbReference type="EMBL" id="SKA60966.1"/>
    </source>
</evidence>
<proteinExistence type="predicted"/>
<evidence type="ECO:0000313" key="2">
    <source>
        <dbReference type="Proteomes" id="UP000190814"/>
    </source>
</evidence>
<dbReference type="AlphaFoldDB" id="A0A1T4V7W5"/>
<organism evidence="1 2">
    <name type="scientific">Eubacterium uniforme</name>
    <dbReference type="NCBI Taxonomy" id="39495"/>
    <lineage>
        <taxon>Bacteria</taxon>
        <taxon>Bacillati</taxon>
        <taxon>Bacillota</taxon>
        <taxon>Clostridia</taxon>
        <taxon>Eubacteriales</taxon>
        <taxon>Eubacteriaceae</taxon>
        <taxon>Eubacterium</taxon>
    </lineage>
</organism>
<dbReference type="STRING" id="39495.SAMN02745111_00314"/>
<reference evidence="1 2" key="1">
    <citation type="submission" date="2017-02" db="EMBL/GenBank/DDBJ databases">
        <authorList>
            <person name="Peterson S.W."/>
        </authorList>
    </citation>
    <scope>NUCLEOTIDE SEQUENCE [LARGE SCALE GENOMIC DNA]</scope>
    <source>
        <strain evidence="1 2">ATCC 35992</strain>
    </source>
</reference>
<gene>
    <name evidence="1" type="ORF">SAMN02745111_00314</name>
</gene>
<dbReference type="Pfam" id="PF18941">
    <property type="entry name" value="DUF5688"/>
    <property type="match status" value="1"/>
</dbReference>
<dbReference type="InterPro" id="IPR043743">
    <property type="entry name" value="DUF5688"/>
</dbReference>
<dbReference type="OrthoDB" id="1655031at2"/>
<dbReference type="EMBL" id="FUXZ01000003">
    <property type="protein sequence ID" value="SKA60966.1"/>
    <property type="molecule type" value="Genomic_DNA"/>
</dbReference>
<keyword evidence="2" id="KW-1185">Reference proteome</keyword>
<name>A0A1T4V7W5_9FIRM</name>
<accession>A0A1T4V7W5</accession>